<protein>
    <submittedName>
        <fullName evidence="2">Nuclear cap-binding protein subunit 2</fullName>
    </submittedName>
</protein>
<reference evidence="2 3" key="1">
    <citation type="submission" date="2014-11" db="EMBL/GenBank/DDBJ databases">
        <authorList>
            <person name="Wibberg Daniel"/>
        </authorList>
    </citation>
    <scope>NUCLEOTIDE SEQUENCE [LARGE SCALE GENOMIC DNA]</scope>
    <source>
        <strain evidence="2">Rhizoctonia solani AG1-IB 7/3/14</strain>
    </source>
</reference>
<dbReference type="InterPro" id="IPR035979">
    <property type="entry name" value="RBD_domain_sf"/>
</dbReference>
<feature type="region of interest" description="Disordered" evidence="1">
    <location>
        <begin position="521"/>
        <end position="555"/>
    </location>
</feature>
<accession>A0A0B7F7X4</accession>
<proteinExistence type="predicted"/>
<dbReference type="AlphaFoldDB" id="A0A0B7F7X4"/>
<evidence type="ECO:0000313" key="3">
    <source>
        <dbReference type="Proteomes" id="UP000059188"/>
    </source>
</evidence>
<evidence type="ECO:0000256" key="1">
    <source>
        <dbReference type="SAM" id="MobiDB-lite"/>
    </source>
</evidence>
<keyword evidence="3" id="KW-1185">Reference proteome</keyword>
<dbReference type="InterPro" id="IPR012677">
    <property type="entry name" value="Nucleotide-bd_a/b_plait_sf"/>
</dbReference>
<dbReference type="STRING" id="1108050.A0A0B7F7X4"/>
<gene>
    <name evidence="2" type="ORF">RSOLAG1IB_00858</name>
</gene>
<dbReference type="SUPFAM" id="SSF54928">
    <property type="entry name" value="RNA-binding domain, RBD"/>
    <property type="match status" value="1"/>
</dbReference>
<dbReference type="GO" id="GO:0000339">
    <property type="term" value="F:RNA cap binding"/>
    <property type="evidence" value="ECO:0007669"/>
    <property type="project" value="InterPro"/>
</dbReference>
<dbReference type="OrthoDB" id="2860408at2759"/>
<dbReference type="Gene3D" id="3.30.70.330">
    <property type="match status" value="1"/>
</dbReference>
<sequence length="683" mass="75200">MTRSDTRSPRTPCGFCFVEYYTHAEAAAAVRYISGTKLDERIVRCDLDLGYREGRQYGRGKSGGQVRDELRQDYDAGRGGWGAQAQRERHEVVYEHQPNAAGGGGEWKNDHHHWSGRGAFHRFAEPTIPLNPAHYLKAIFNMATTTSHDHTPSSDSAGLSHSMSFFPADPHTMNSPPLDLHFSRSHDPDSAGLDDFDAALFGHSNLLDSALGLQHPMLDPRRNVLMSSPEHDILSTSMVTNTINDHQHTALRTQPVSQPRTMSGKQTDVSSSPLQLQFIIGPECSRLEDSPTHIPSAASLYQVVHPNVDDVIVNFDTKSKSFPRRTKAQCANQIDPYAEHFLRHRLGEDKWQTFSSRLFERRLGATRNRTRSSRPRRLSDGSETHETKSTGASAVDFLVKVEVVKEVLRTFVPHPYNPIKSLSHPYSDAPTGSVTLTRNTVLALSGWSNTQFSYWARRAEAVSVLASHDDRLRAVACALERRLHPNKFPDSPIEEEHVTGKGLDAIVDDVKKRTGASQFLRGKHSSLDPFSTTSPGADSSSDDADDVTQSPVTPHMGISNSSYPLLCSPESPFHSRQPLPAEAYSPISATCSSPSSSSSPMFMLHDVDNLGLGGLGFGFESSIGSTPVGLGSSNAIGLNDEPKRDWPGLPLSDERGVKRAWDDMLHIGNGKRIRTEDENETGV</sequence>
<dbReference type="GO" id="GO:0005846">
    <property type="term" value="C:nuclear cap binding complex"/>
    <property type="evidence" value="ECO:0007669"/>
    <property type="project" value="InterPro"/>
</dbReference>
<name>A0A0B7F7X4_THACB</name>
<dbReference type="InterPro" id="IPR027157">
    <property type="entry name" value="NCBP2"/>
</dbReference>
<organism evidence="2 3">
    <name type="scientific">Thanatephorus cucumeris (strain AG1-IB / isolate 7/3/14)</name>
    <name type="common">Lettuce bottom rot fungus</name>
    <name type="synonym">Rhizoctonia solani</name>
    <dbReference type="NCBI Taxonomy" id="1108050"/>
    <lineage>
        <taxon>Eukaryota</taxon>
        <taxon>Fungi</taxon>
        <taxon>Dikarya</taxon>
        <taxon>Basidiomycota</taxon>
        <taxon>Agaricomycotina</taxon>
        <taxon>Agaricomycetes</taxon>
        <taxon>Cantharellales</taxon>
        <taxon>Ceratobasidiaceae</taxon>
        <taxon>Rhizoctonia</taxon>
        <taxon>Rhizoctonia solani AG-1</taxon>
    </lineage>
</organism>
<dbReference type="GO" id="GO:0045292">
    <property type="term" value="P:mRNA cis splicing, via spliceosome"/>
    <property type="evidence" value="ECO:0007669"/>
    <property type="project" value="InterPro"/>
</dbReference>
<dbReference type="Proteomes" id="UP000059188">
    <property type="component" value="Unassembled WGS sequence"/>
</dbReference>
<dbReference type="PANTHER" id="PTHR18847:SF0">
    <property type="entry name" value="NUCLEAR CAP-BINDING PROTEIN SUBUNIT 2"/>
    <property type="match status" value="1"/>
</dbReference>
<evidence type="ECO:0000313" key="2">
    <source>
        <dbReference type="EMBL" id="CEL52318.1"/>
    </source>
</evidence>
<feature type="compositionally biased region" description="Basic and acidic residues" evidence="1">
    <location>
        <begin position="377"/>
        <end position="388"/>
    </location>
</feature>
<dbReference type="PANTHER" id="PTHR18847">
    <property type="entry name" value="20 KD NUCLEAR CAP BINDING PROTEIN"/>
    <property type="match status" value="1"/>
</dbReference>
<feature type="region of interest" description="Disordered" evidence="1">
    <location>
        <begin position="365"/>
        <end position="389"/>
    </location>
</feature>
<dbReference type="EMBL" id="LN679100">
    <property type="protein sequence ID" value="CEL52318.1"/>
    <property type="molecule type" value="Genomic_DNA"/>
</dbReference>